<evidence type="ECO:0000313" key="2">
    <source>
        <dbReference type="Proteomes" id="UP000828048"/>
    </source>
</evidence>
<keyword evidence="2" id="KW-1185">Reference proteome</keyword>
<sequence length="202" mass="23376">MGKKKLINEDGKKAERFMWTPQMDDALIDALYNQHVEGNRVNQTLTTLAYDNVIKELREAFNMDLDKTKIRNRLKTIKKHFGECYDLFKNRTSGFAWSLVTRTFSAEPEVWKELIALAEIFGKDRATGEGAETAKEKLRRWSNSTIDVPTDTIEGIDHMVSQNEATLESFINLDELDTSSPQMKRKREEGCDVEKVRKLIRK</sequence>
<name>A0ACB7ZJ27_9ERIC</name>
<evidence type="ECO:0000313" key="1">
    <source>
        <dbReference type="EMBL" id="KAH7865857.1"/>
    </source>
</evidence>
<protein>
    <submittedName>
        <fullName evidence="1">Uncharacterized protein</fullName>
    </submittedName>
</protein>
<comment type="caution">
    <text evidence="1">The sequence shown here is derived from an EMBL/GenBank/DDBJ whole genome shotgun (WGS) entry which is preliminary data.</text>
</comment>
<dbReference type="Proteomes" id="UP000828048">
    <property type="component" value="Chromosome 9"/>
</dbReference>
<reference evidence="1 2" key="1">
    <citation type="journal article" date="2021" name="Hortic Res">
        <title>High-quality reference genome and annotation aids understanding of berry development for evergreen blueberry (Vaccinium darrowii).</title>
        <authorList>
            <person name="Yu J."/>
            <person name="Hulse-Kemp A.M."/>
            <person name="Babiker E."/>
            <person name="Staton M."/>
        </authorList>
    </citation>
    <scope>NUCLEOTIDE SEQUENCE [LARGE SCALE GENOMIC DNA]</scope>
    <source>
        <strain evidence="2">cv. NJ 8807/NJ 8810</strain>
        <tissue evidence="1">Young leaf</tissue>
    </source>
</reference>
<proteinExistence type="predicted"/>
<accession>A0ACB7ZJ27</accession>
<dbReference type="EMBL" id="CM037159">
    <property type="protein sequence ID" value="KAH7865857.1"/>
    <property type="molecule type" value="Genomic_DNA"/>
</dbReference>
<organism evidence="1 2">
    <name type="scientific">Vaccinium darrowii</name>
    <dbReference type="NCBI Taxonomy" id="229202"/>
    <lineage>
        <taxon>Eukaryota</taxon>
        <taxon>Viridiplantae</taxon>
        <taxon>Streptophyta</taxon>
        <taxon>Embryophyta</taxon>
        <taxon>Tracheophyta</taxon>
        <taxon>Spermatophyta</taxon>
        <taxon>Magnoliopsida</taxon>
        <taxon>eudicotyledons</taxon>
        <taxon>Gunneridae</taxon>
        <taxon>Pentapetalae</taxon>
        <taxon>asterids</taxon>
        <taxon>Ericales</taxon>
        <taxon>Ericaceae</taxon>
        <taxon>Vaccinioideae</taxon>
        <taxon>Vaccinieae</taxon>
        <taxon>Vaccinium</taxon>
    </lineage>
</organism>
<gene>
    <name evidence="1" type="ORF">Vadar_012175</name>
</gene>